<dbReference type="Proteomes" id="UP000054771">
    <property type="component" value="Unassembled WGS sequence"/>
</dbReference>
<keyword evidence="1" id="KW-0677">Repeat</keyword>
<dbReference type="Pfam" id="PF12796">
    <property type="entry name" value="Ank_2"/>
    <property type="match status" value="1"/>
</dbReference>
<dbReference type="PANTHER" id="PTHR24198:SF165">
    <property type="entry name" value="ANKYRIN REPEAT-CONTAINING PROTEIN-RELATED"/>
    <property type="match status" value="1"/>
</dbReference>
<proteinExistence type="predicted"/>
<accession>A0A0U5FRV0</accession>
<evidence type="ECO:0000256" key="3">
    <source>
        <dbReference type="PROSITE-ProRule" id="PRU00023"/>
    </source>
</evidence>
<dbReference type="InterPro" id="IPR036770">
    <property type="entry name" value="Ankyrin_rpt-contain_sf"/>
</dbReference>
<dbReference type="InterPro" id="IPR002110">
    <property type="entry name" value="Ankyrin_rpt"/>
</dbReference>
<evidence type="ECO:0000256" key="1">
    <source>
        <dbReference type="ARBA" id="ARBA00022737"/>
    </source>
</evidence>
<keyword evidence="6" id="KW-1185">Reference proteome</keyword>
<dbReference type="SMART" id="SM00248">
    <property type="entry name" value="ANK"/>
    <property type="match status" value="9"/>
</dbReference>
<dbReference type="PROSITE" id="PS50088">
    <property type="entry name" value="ANK_REPEAT"/>
    <property type="match status" value="2"/>
</dbReference>
<sequence length="836" mass="92689">MSNIPSCQSPQSSMTPSIFNLPEELILELGKYLYGKSLLAFAITSKHVQRIIAPLLEDEKNEVVRVWDRTEEGVPFLKTVRVSHDKLPKFWSKYSELLLACEEETIAKVQTLLKDKRVLHVLNDEKLPNVHEGMYGLLEAAGGSIEIINLLKDTEAELEYLNVIRFAYLAAAGKLDKDRFREQLLLLTGKDSILDLKEEATLWNTLYYALLFRAPPPAIDLLISGGLSFNNLDIEGFGPLECAFGFVQHDNYETEQTELEYLRWLLSKPELQGPVDASGRSAVHYAALMNHLAGLKLLLTELKAGVDAPDRHGITPLLAAIEHEVSSRGPEATWEPGCKIETIEILLGAGASVARVLQVGGRDITPLDLALTMEHPCLRLIVDAWLSEAGYQTNPNGLLVAAAHLGDLELMETVWPLCDTPDEGLHRYDPEVAIIHAARKKHSNCVAFLLGHLPRLYAVYRTPDLGGVTALEFALSCSDLTDEDIRKLVYATPSVAITARTLLEAVPNRSSSVVTLVYKAMHPPHREEALRHKALVLAAELGKRGACRALLKRMDFAKVSHRTALQAAVNASIPPCSRRSRLPVFKLLMEHNLELIDPKTVNRAALSAAHLGHSDVLKHIIDTQADVICESHAKILEVSACIGYFDIIDTLYSQRPELKARDMPSSPSCLLLHAAAADQRNLVRHLIRTHNADLNHFDARGRTALHYAAAACLPKMVKLLLRLGSAVSCLDCESSTPFFLAATARSHQFDPIDKGVSLFREHLVRRQLRTMRILLDNGAKIDAPILSHCVADGEKELVQFLVDKKVDILAKNVDGTTPLEWAKSDEIIKLLYSYHV</sequence>
<gene>
    <name evidence="5" type="ORF">ASPCAL03429</name>
</gene>
<evidence type="ECO:0000259" key="4">
    <source>
        <dbReference type="PROSITE" id="PS50181"/>
    </source>
</evidence>
<evidence type="ECO:0000256" key="2">
    <source>
        <dbReference type="ARBA" id="ARBA00023043"/>
    </source>
</evidence>
<name>A0A0U5FRV0_ASPCI</name>
<dbReference type="PROSITE" id="PS50181">
    <property type="entry name" value="FBOX"/>
    <property type="match status" value="1"/>
</dbReference>
<dbReference type="AlphaFoldDB" id="A0A0U5FRV0"/>
<dbReference type="OrthoDB" id="4464097at2759"/>
<organism evidence="5 6">
    <name type="scientific">Aspergillus calidoustus</name>
    <dbReference type="NCBI Taxonomy" id="454130"/>
    <lineage>
        <taxon>Eukaryota</taxon>
        <taxon>Fungi</taxon>
        <taxon>Dikarya</taxon>
        <taxon>Ascomycota</taxon>
        <taxon>Pezizomycotina</taxon>
        <taxon>Eurotiomycetes</taxon>
        <taxon>Eurotiomycetidae</taxon>
        <taxon>Eurotiales</taxon>
        <taxon>Aspergillaceae</taxon>
        <taxon>Aspergillus</taxon>
        <taxon>Aspergillus subgen. Nidulantes</taxon>
    </lineage>
</organism>
<evidence type="ECO:0000313" key="6">
    <source>
        <dbReference type="Proteomes" id="UP000054771"/>
    </source>
</evidence>
<keyword evidence="2 3" id="KW-0040">ANK repeat</keyword>
<evidence type="ECO:0000313" key="5">
    <source>
        <dbReference type="EMBL" id="CEL02258.1"/>
    </source>
</evidence>
<protein>
    <recommendedName>
        <fullName evidence="4">F-box domain-containing protein</fullName>
    </recommendedName>
</protein>
<dbReference type="SUPFAM" id="SSF48403">
    <property type="entry name" value="Ankyrin repeat"/>
    <property type="match status" value="3"/>
</dbReference>
<dbReference type="PROSITE" id="PS50297">
    <property type="entry name" value="ANK_REP_REGION"/>
    <property type="match status" value="1"/>
</dbReference>
<feature type="repeat" description="ANK" evidence="3">
    <location>
        <begin position="700"/>
        <end position="732"/>
    </location>
</feature>
<dbReference type="InterPro" id="IPR001810">
    <property type="entry name" value="F-box_dom"/>
</dbReference>
<dbReference type="Gene3D" id="1.25.40.20">
    <property type="entry name" value="Ankyrin repeat-containing domain"/>
    <property type="match status" value="3"/>
</dbReference>
<dbReference type="EMBL" id="CDMC01000003">
    <property type="protein sequence ID" value="CEL02258.1"/>
    <property type="molecule type" value="Genomic_DNA"/>
</dbReference>
<reference evidence="6" key="1">
    <citation type="journal article" date="2016" name="Genome Announc.">
        <title>Draft genome sequences of fungus Aspergillus calidoustus.</title>
        <authorList>
            <person name="Horn F."/>
            <person name="Linde J."/>
            <person name="Mattern D.J."/>
            <person name="Walther G."/>
            <person name="Guthke R."/>
            <person name="Scherlach K."/>
            <person name="Martin K."/>
            <person name="Brakhage A.A."/>
            <person name="Petzke L."/>
            <person name="Valiante V."/>
        </authorList>
    </citation>
    <scope>NUCLEOTIDE SEQUENCE [LARGE SCALE GENOMIC DNA]</scope>
    <source>
        <strain evidence="6">SF006504</strain>
    </source>
</reference>
<feature type="repeat" description="ANK" evidence="3">
    <location>
        <begin position="278"/>
        <end position="311"/>
    </location>
</feature>
<dbReference type="STRING" id="454130.A0A0U5FRV0"/>
<dbReference type="PANTHER" id="PTHR24198">
    <property type="entry name" value="ANKYRIN REPEAT AND PROTEIN KINASE DOMAIN-CONTAINING PROTEIN"/>
    <property type="match status" value="1"/>
</dbReference>
<feature type="domain" description="F-box" evidence="4">
    <location>
        <begin position="15"/>
        <end position="70"/>
    </location>
</feature>